<feature type="non-terminal residue" evidence="1">
    <location>
        <position position="1"/>
    </location>
</feature>
<evidence type="ECO:0000313" key="2">
    <source>
        <dbReference type="Proteomes" id="UP000837857"/>
    </source>
</evidence>
<organism evidence="1 2">
    <name type="scientific">Iphiclides podalirius</name>
    <name type="common">scarce swallowtail</name>
    <dbReference type="NCBI Taxonomy" id="110791"/>
    <lineage>
        <taxon>Eukaryota</taxon>
        <taxon>Metazoa</taxon>
        <taxon>Ecdysozoa</taxon>
        <taxon>Arthropoda</taxon>
        <taxon>Hexapoda</taxon>
        <taxon>Insecta</taxon>
        <taxon>Pterygota</taxon>
        <taxon>Neoptera</taxon>
        <taxon>Endopterygota</taxon>
        <taxon>Lepidoptera</taxon>
        <taxon>Glossata</taxon>
        <taxon>Ditrysia</taxon>
        <taxon>Papilionoidea</taxon>
        <taxon>Papilionidae</taxon>
        <taxon>Papilioninae</taxon>
        <taxon>Iphiclides</taxon>
    </lineage>
</organism>
<keyword evidence="2" id="KW-1185">Reference proteome</keyword>
<proteinExistence type="predicted"/>
<reference evidence="1" key="1">
    <citation type="submission" date="2022-03" db="EMBL/GenBank/DDBJ databases">
        <authorList>
            <person name="Martin H S."/>
        </authorList>
    </citation>
    <scope>NUCLEOTIDE SEQUENCE</scope>
</reference>
<name>A0ABN8ISZ3_9NEOP</name>
<evidence type="ECO:0000313" key="1">
    <source>
        <dbReference type="EMBL" id="CAH2066285.1"/>
    </source>
</evidence>
<dbReference type="Proteomes" id="UP000837857">
    <property type="component" value="Chromosome 4"/>
</dbReference>
<dbReference type="EMBL" id="OW152816">
    <property type="protein sequence ID" value="CAH2066285.1"/>
    <property type="molecule type" value="Genomic_DNA"/>
</dbReference>
<protein>
    <submittedName>
        <fullName evidence="1">Uncharacterized protein</fullName>
    </submittedName>
</protein>
<accession>A0ABN8ISZ3</accession>
<gene>
    <name evidence="1" type="ORF">IPOD504_LOCUS13363</name>
</gene>
<sequence length="119" mass="12939">MGSRRLRLGTRRAILRVPLLDDALSETHRRRSGRDREFVGRPSAECERNYNTKQLAMNPVVSAINPSNANDSPIGGSSGHVEISVAIGQVESAPTNLCVRTSDLKGLVNAKPPIRLIPN</sequence>